<feature type="domain" description="Peptidase M28" evidence="2">
    <location>
        <begin position="232"/>
        <end position="421"/>
    </location>
</feature>
<sequence>MRKTGIGLALLAGAAMASAAPKPGWIVNPAWVHAEESFLASDALRGRGSFTRDEAIAAAYVGSQFEAFGLKPAPGLTGYVQTAPLIHTRVEGAPRLSLAGRALPAPTLVVGPLGPIEGKVALVASGDPADLPEDAPIVAVAAPRVEPAALFRAARAKHIGLVVIEASAASAAWRASLDPAPAMPSYVAGDPPARRTAFATLDAAGFAALRAGAGAIARLDVTVARDPGSTSNAIGYLPGTDPQAGVILLSAHLDHLGQRADGTIFHGANDDASGTTAVMELARALAATGPHRRGLLFVAYGSEEAGTYGSRYFGAHPPVPLTSLVANIEFEMIGAQDPRLPAGALMMTGFPRSDLGAALKAGGALIAPDPYPEEHFFERSDNYALALKGVVAHTLSGWAVVPTYHQPTDDLAHIDFPFMTRAIQSLVGPVQTLANGRFTPHWQGEGQPKE</sequence>
<organism evidence="3 4">
    <name type="scientific">Sphingomonas morindae</name>
    <dbReference type="NCBI Taxonomy" id="1541170"/>
    <lineage>
        <taxon>Bacteria</taxon>
        <taxon>Pseudomonadati</taxon>
        <taxon>Pseudomonadota</taxon>
        <taxon>Alphaproteobacteria</taxon>
        <taxon>Sphingomonadales</taxon>
        <taxon>Sphingomonadaceae</taxon>
        <taxon>Sphingomonas</taxon>
    </lineage>
</organism>
<dbReference type="InterPro" id="IPR045175">
    <property type="entry name" value="M28_fam"/>
</dbReference>
<dbReference type="SUPFAM" id="SSF53187">
    <property type="entry name" value="Zn-dependent exopeptidases"/>
    <property type="match status" value="1"/>
</dbReference>
<dbReference type="PANTHER" id="PTHR12147">
    <property type="entry name" value="METALLOPEPTIDASE M28 FAMILY MEMBER"/>
    <property type="match status" value="1"/>
</dbReference>
<evidence type="ECO:0000256" key="1">
    <source>
        <dbReference type="SAM" id="SignalP"/>
    </source>
</evidence>
<dbReference type="InterPro" id="IPR007484">
    <property type="entry name" value="Peptidase_M28"/>
</dbReference>
<dbReference type="Proteomes" id="UP001056937">
    <property type="component" value="Chromosome 2"/>
</dbReference>
<dbReference type="EMBL" id="CP084931">
    <property type="protein sequence ID" value="USI74999.1"/>
    <property type="molecule type" value="Genomic_DNA"/>
</dbReference>
<name>A0ABY4XDS1_9SPHN</name>
<dbReference type="Pfam" id="PF04389">
    <property type="entry name" value="Peptidase_M28"/>
    <property type="match status" value="1"/>
</dbReference>
<reference evidence="3" key="1">
    <citation type="journal article" date="2022" name="Toxins">
        <title>Genomic Analysis of Sphingopyxis sp. USTB-05 for Biodegrading Cyanobacterial Hepatotoxins.</title>
        <authorList>
            <person name="Liu C."/>
            <person name="Xu Q."/>
            <person name="Zhao Z."/>
            <person name="Zhang H."/>
            <person name="Liu X."/>
            <person name="Yin C."/>
            <person name="Liu Y."/>
            <person name="Yan H."/>
        </authorList>
    </citation>
    <scope>NUCLEOTIDE SEQUENCE</scope>
    <source>
        <strain evidence="3">NBD5</strain>
    </source>
</reference>
<dbReference type="Gene3D" id="3.40.630.10">
    <property type="entry name" value="Zn peptidases"/>
    <property type="match status" value="1"/>
</dbReference>
<gene>
    <name evidence="3" type="ORF">LHA26_17690</name>
</gene>
<dbReference type="RefSeq" id="WP_252168813.1">
    <property type="nucleotide sequence ID" value="NZ_CP084931.1"/>
</dbReference>
<protein>
    <submittedName>
        <fullName evidence="3">M28 family peptidase</fullName>
    </submittedName>
</protein>
<keyword evidence="4" id="KW-1185">Reference proteome</keyword>
<dbReference type="Gene3D" id="3.50.30.30">
    <property type="match status" value="1"/>
</dbReference>
<accession>A0ABY4XDS1</accession>
<evidence type="ECO:0000259" key="2">
    <source>
        <dbReference type="Pfam" id="PF04389"/>
    </source>
</evidence>
<feature type="signal peptide" evidence="1">
    <location>
        <begin position="1"/>
        <end position="19"/>
    </location>
</feature>
<evidence type="ECO:0000313" key="4">
    <source>
        <dbReference type="Proteomes" id="UP001056937"/>
    </source>
</evidence>
<keyword evidence="1" id="KW-0732">Signal</keyword>
<feature type="chain" id="PRO_5046407476" evidence="1">
    <location>
        <begin position="20"/>
        <end position="450"/>
    </location>
</feature>
<proteinExistence type="predicted"/>
<dbReference type="PANTHER" id="PTHR12147:SF26">
    <property type="entry name" value="PEPTIDASE M28 DOMAIN-CONTAINING PROTEIN"/>
    <property type="match status" value="1"/>
</dbReference>
<evidence type="ECO:0000313" key="3">
    <source>
        <dbReference type="EMBL" id="USI74999.1"/>
    </source>
</evidence>